<dbReference type="AlphaFoldDB" id="A0A5B7D766"/>
<sequence>MESSTTKKSSNGDDGLRFTPRLTAEHGSLALGKILTLHINIELPWVSLAGTAAGLAVVRAGIFFVHILQHQHPAMLLLAVAVHVIPVPSPPLHLWLGSGGG</sequence>
<reference evidence="2 3" key="1">
    <citation type="submission" date="2019-05" db="EMBL/GenBank/DDBJ databases">
        <title>Another draft genome of Portunus trituberculatus and its Hox gene families provides insights of decapod evolution.</title>
        <authorList>
            <person name="Jeong J.-H."/>
            <person name="Song I."/>
            <person name="Kim S."/>
            <person name="Choi T."/>
            <person name="Kim D."/>
            <person name="Ryu S."/>
            <person name="Kim W."/>
        </authorList>
    </citation>
    <scope>NUCLEOTIDE SEQUENCE [LARGE SCALE GENOMIC DNA]</scope>
    <source>
        <tissue evidence="2">Muscle</tissue>
    </source>
</reference>
<protein>
    <submittedName>
        <fullName evidence="2">Uncharacterized protein</fullName>
    </submittedName>
</protein>
<dbReference type="Proteomes" id="UP000324222">
    <property type="component" value="Unassembled WGS sequence"/>
</dbReference>
<keyword evidence="1" id="KW-0812">Transmembrane</keyword>
<organism evidence="2 3">
    <name type="scientific">Portunus trituberculatus</name>
    <name type="common">Swimming crab</name>
    <name type="synonym">Neptunus trituberculatus</name>
    <dbReference type="NCBI Taxonomy" id="210409"/>
    <lineage>
        <taxon>Eukaryota</taxon>
        <taxon>Metazoa</taxon>
        <taxon>Ecdysozoa</taxon>
        <taxon>Arthropoda</taxon>
        <taxon>Crustacea</taxon>
        <taxon>Multicrustacea</taxon>
        <taxon>Malacostraca</taxon>
        <taxon>Eumalacostraca</taxon>
        <taxon>Eucarida</taxon>
        <taxon>Decapoda</taxon>
        <taxon>Pleocyemata</taxon>
        <taxon>Brachyura</taxon>
        <taxon>Eubrachyura</taxon>
        <taxon>Portunoidea</taxon>
        <taxon>Portunidae</taxon>
        <taxon>Portuninae</taxon>
        <taxon>Portunus</taxon>
    </lineage>
</organism>
<comment type="caution">
    <text evidence="2">The sequence shown here is derived from an EMBL/GenBank/DDBJ whole genome shotgun (WGS) entry which is preliminary data.</text>
</comment>
<accession>A0A5B7D766</accession>
<dbReference type="EMBL" id="VSRR010000560">
    <property type="protein sequence ID" value="MPC17115.1"/>
    <property type="molecule type" value="Genomic_DNA"/>
</dbReference>
<feature type="transmembrane region" description="Helical" evidence="1">
    <location>
        <begin position="75"/>
        <end position="96"/>
    </location>
</feature>
<keyword evidence="3" id="KW-1185">Reference proteome</keyword>
<evidence type="ECO:0000256" key="1">
    <source>
        <dbReference type="SAM" id="Phobius"/>
    </source>
</evidence>
<keyword evidence="1" id="KW-1133">Transmembrane helix</keyword>
<gene>
    <name evidence="2" type="ORF">E2C01_009962</name>
</gene>
<name>A0A5B7D766_PORTR</name>
<keyword evidence="1" id="KW-0472">Membrane</keyword>
<feature type="transmembrane region" description="Helical" evidence="1">
    <location>
        <begin position="45"/>
        <end position="68"/>
    </location>
</feature>
<evidence type="ECO:0000313" key="2">
    <source>
        <dbReference type="EMBL" id="MPC17115.1"/>
    </source>
</evidence>
<proteinExistence type="predicted"/>
<evidence type="ECO:0000313" key="3">
    <source>
        <dbReference type="Proteomes" id="UP000324222"/>
    </source>
</evidence>